<dbReference type="CDD" id="cd05374">
    <property type="entry name" value="17beta-HSD-like_SDR_c"/>
    <property type="match status" value="1"/>
</dbReference>
<evidence type="ECO:0008006" key="8">
    <source>
        <dbReference type="Google" id="ProtNLM"/>
    </source>
</evidence>
<evidence type="ECO:0000256" key="4">
    <source>
        <dbReference type="RuleBase" id="RU000363"/>
    </source>
</evidence>
<dbReference type="Proteomes" id="UP001220324">
    <property type="component" value="Unassembled WGS sequence"/>
</dbReference>
<feature type="transmembrane region" description="Helical" evidence="5">
    <location>
        <begin position="253"/>
        <end position="275"/>
    </location>
</feature>
<comment type="similarity">
    <text evidence="1 4">Belongs to the short-chain dehydrogenases/reductases (SDR) family.</text>
</comment>
<dbReference type="GO" id="GO:0006654">
    <property type="term" value="P:phosphatidic acid biosynthetic process"/>
    <property type="evidence" value="ECO:0007669"/>
    <property type="project" value="TreeGrafter"/>
</dbReference>
<dbReference type="Gene3D" id="3.40.50.720">
    <property type="entry name" value="NAD(P)-binding Rossmann-like Domain"/>
    <property type="match status" value="1"/>
</dbReference>
<keyword evidence="5" id="KW-0812">Transmembrane</keyword>
<keyword evidence="7" id="KW-1185">Reference proteome</keyword>
<keyword evidence="5" id="KW-1133">Transmembrane helix</keyword>
<dbReference type="GO" id="GO:0000140">
    <property type="term" value="F:acylglycerone-phosphate reductase (NADP+) activity"/>
    <property type="evidence" value="ECO:0007669"/>
    <property type="project" value="TreeGrafter"/>
</dbReference>
<gene>
    <name evidence="6" type="ORF">N7494_010550</name>
</gene>
<dbReference type="AlphaFoldDB" id="A0AAD6CIA0"/>
<keyword evidence="5" id="KW-0472">Membrane</keyword>
<dbReference type="GO" id="GO:0005783">
    <property type="term" value="C:endoplasmic reticulum"/>
    <property type="evidence" value="ECO:0007669"/>
    <property type="project" value="TreeGrafter"/>
</dbReference>
<dbReference type="PANTHER" id="PTHR44169">
    <property type="entry name" value="NADPH-DEPENDENT 1-ACYLDIHYDROXYACETONE PHOSPHATE REDUCTASE"/>
    <property type="match status" value="1"/>
</dbReference>
<dbReference type="PANTHER" id="PTHR44169:SF6">
    <property type="entry name" value="NADPH-DEPENDENT 1-ACYLDIHYDROXYACETONE PHOSPHATE REDUCTASE"/>
    <property type="match status" value="1"/>
</dbReference>
<proteinExistence type="inferred from homology"/>
<dbReference type="PROSITE" id="PS00061">
    <property type="entry name" value="ADH_SHORT"/>
    <property type="match status" value="1"/>
</dbReference>
<evidence type="ECO:0000256" key="2">
    <source>
        <dbReference type="ARBA" id="ARBA00022857"/>
    </source>
</evidence>
<reference evidence="6 7" key="1">
    <citation type="journal article" date="2023" name="IMA Fungus">
        <title>Comparative genomic study of the Penicillium genus elucidates a diverse pangenome and 15 lateral gene transfer events.</title>
        <authorList>
            <person name="Petersen C."/>
            <person name="Sorensen T."/>
            <person name="Nielsen M.R."/>
            <person name="Sondergaard T.E."/>
            <person name="Sorensen J.L."/>
            <person name="Fitzpatrick D.A."/>
            <person name="Frisvad J.C."/>
            <person name="Nielsen K.L."/>
        </authorList>
    </citation>
    <scope>NUCLEOTIDE SEQUENCE [LARGE SCALE GENOMIC DNA]</scope>
    <source>
        <strain evidence="6 7">IBT 35679</strain>
    </source>
</reference>
<dbReference type="GO" id="GO:0005811">
    <property type="term" value="C:lipid droplet"/>
    <property type="evidence" value="ECO:0007669"/>
    <property type="project" value="TreeGrafter"/>
</dbReference>
<dbReference type="SUPFAM" id="SSF51735">
    <property type="entry name" value="NAD(P)-binding Rossmann-fold domains"/>
    <property type="match status" value="1"/>
</dbReference>
<protein>
    <recommendedName>
        <fullName evidence="8">NADPH-dependent 1-acyldihydroxyacetone phosphate reductase</fullName>
    </recommendedName>
</protein>
<evidence type="ECO:0000256" key="5">
    <source>
        <dbReference type="SAM" id="Phobius"/>
    </source>
</evidence>
<dbReference type="Pfam" id="PF00106">
    <property type="entry name" value="adh_short"/>
    <property type="match status" value="1"/>
</dbReference>
<dbReference type="InterPro" id="IPR020904">
    <property type="entry name" value="Sc_DH/Rdtase_CS"/>
</dbReference>
<evidence type="ECO:0000313" key="7">
    <source>
        <dbReference type="Proteomes" id="UP001220324"/>
    </source>
</evidence>
<evidence type="ECO:0000256" key="3">
    <source>
        <dbReference type="ARBA" id="ARBA00023002"/>
    </source>
</evidence>
<organism evidence="6 7">
    <name type="scientific">Penicillium frequentans</name>
    <dbReference type="NCBI Taxonomy" id="3151616"/>
    <lineage>
        <taxon>Eukaryota</taxon>
        <taxon>Fungi</taxon>
        <taxon>Dikarya</taxon>
        <taxon>Ascomycota</taxon>
        <taxon>Pezizomycotina</taxon>
        <taxon>Eurotiomycetes</taxon>
        <taxon>Eurotiomycetidae</taxon>
        <taxon>Eurotiales</taxon>
        <taxon>Aspergillaceae</taxon>
        <taxon>Penicillium</taxon>
    </lineage>
</organism>
<name>A0AAD6CIA0_9EURO</name>
<sequence>MPELLGQKSVLITGCTPGGIGHGLCHEFHKQGLHVIATARDLSVLKELAAQGMSTVQLDVTDPISIKKCHKIVTGLTGGRLDILVNNAGRTHTHPALDLDIQDVRTTFETNVFGVMAMVAGFSDLLIEAQGLVINVASLAALVPYAFGSAYCASKGAIVSYSRTLRQELRPLGVRVMVCMVGTVKSNIHNRVHRSLPENSVYQPIKEVFQKRLTFVNNNSPYDTESFSRELVANSLKKEVPWLFRSWVGRPDWFYYGGLAWLLWWGSTLFGEWVVDYVCWRMFELWKLENLRSRVEELHDEQPSKFE</sequence>
<dbReference type="PRINTS" id="PR00081">
    <property type="entry name" value="GDHRDH"/>
</dbReference>
<dbReference type="GO" id="GO:0019433">
    <property type="term" value="P:triglyceride catabolic process"/>
    <property type="evidence" value="ECO:0007669"/>
    <property type="project" value="TreeGrafter"/>
</dbReference>
<evidence type="ECO:0000256" key="1">
    <source>
        <dbReference type="ARBA" id="ARBA00006484"/>
    </source>
</evidence>
<dbReference type="InterPro" id="IPR036291">
    <property type="entry name" value="NAD(P)-bd_dom_sf"/>
</dbReference>
<accession>A0AAD6CIA0</accession>
<dbReference type="EMBL" id="JAQIZZ010000008">
    <property type="protein sequence ID" value="KAJ5523900.1"/>
    <property type="molecule type" value="Genomic_DNA"/>
</dbReference>
<dbReference type="PRINTS" id="PR00080">
    <property type="entry name" value="SDRFAMILY"/>
</dbReference>
<dbReference type="FunFam" id="3.40.50.720:FF:000261">
    <property type="entry name" value="NADPH-dependent 1-acyldihydroxyacetone phosphate reductase"/>
    <property type="match status" value="1"/>
</dbReference>
<keyword evidence="2" id="KW-0521">NADP</keyword>
<keyword evidence="3" id="KW-0560">Oxidoreductase</keyword>
<comment type="caution">
    <text evidence="6">The sequence shown here is derived from an EMBL/GenBank/DDBJ whole genome shotgun (WGS) entry which is preliminary data.</text>
</comment>
<dbReference type="InterPro" id="IPR002347">
    <property type="entry name" value="SDR_fam"/>
</dbReference>
<dbReference type="GO" id="GO:0004806">
    <property type="term" value="F:triacylglycerol lipase activity"/>
    <property type="evidence" value="ECO:0007669"/>
    <property type="project" value="TreeGrafter"/>
</dbReference>
<evidence type="ECO:0000313" key="6">
    <source>
        <dbReference type="EMBL" id="KAJ5523900.1"/>
    </source>
</evidence>